<dbReference type="PANTHER" id="PTHR13878">
    <property type="entry name" value="GULONOLACTONE OXIDASE"/>
    <property type="match status" value="1"/>
</dbReference>
<reference evidence="4" key="1">
    <citation type="journal article" date="2021" name="Nat. Commun.">
        <title>Genetic determinants of endophytism in the Arabidopsis root mycobiome.</title>
        <authorList>
            <person name="Mesny F."/>
            <person name="Miyauchi S."/>
            <person name="Thiergart T."/>
            <person name="Pickel B."/>
            <person name="Atanasova L."/>
            <person name="Karlsson M."/>
            <person name="Huettel B."/>
            <person name="Barry K.W."/>
            <person name="Haridas S."/>
            <person name="Chen C."/>
            <person name="Bauer D."/>
            <person name="Andreopoulos W."/>
            <person name="Pangilinan J."/>
            <person name="LaButti K."/>
            <person name="Riley R."/>
            <person name="Lipzen A."/>
            <person name="Clum A."/>
            <person name="Drula E."/>
            <person name="Henrissat B."/>
            <person name="Kohler A."/>
            <person name="Grigoriev I.V."/>
            <person name="Martin F.M."/>
            <person name="Hacquard S."/>
        </authorList>
    </citation>
    <scope>NUCLEOTIDE SEQUENCE</scope>
    <source>
        <strain evidence="4">MPI-CAGE-CH-0243</strain>
    </source>
</reference>
<dbReference type="OrthoDB" id="9983560at2759"/>
<dbReference type="PROSITE" id="PS51387">
    <property type="entry name" value="FAD_PCMH"/>
    <property type="match status" value="1"/>
</dbReference>
<dbReference type="Pfam" id="PF01565">
    <property type="entry name" value="FAD_binding_4"/>
    <property type="match status" value="1"/>
</dbReference>
<dbReference type="Pfam" id="PF08031">
    <property type="entry name" value="BBE"/>
    <property type="match status" value="1"/>
</dbReference>
<evidence type="ECO:0000313" key="5">
    <source>
        <dbReference type="Proteomes" id="UP000700596"/>
    </source>
</evidence>
<name>A0A9P9IK54_9PLEO</name>
<dbReference type="SUPFAM" id="SSF56176">
    <property type="entry name" value="FAD-binding/transporter-associated domain-like"/>
    <property type="match status" value="1"/>
</dbReference>
<dbReference type="Gene3D" id="3.30.465.10">
    <property type="match status" value="1"/>
</dbReference>
<gene>
    <name evidence="4" type="ORF">B0J11DRAFT_605464</name>
</gene>
<feature type="domain" description="FAD-binding PCMH-type" evidence="3">
    <location>
        <begin position="112"/>
        <end position="296"/>
    </location>
</feature>
<dbReference type="Proteomes" id="UP000700596">
    <property type="component" value="Unassembled WGS sequence"/>
</dbReference>
<dbReference type="AlphaFoldDB" id="A0A9P9IK54"/>
<evidence type="ECO:0000313" key="4">
    <source>
        <dbReference type="EMBL" id="KAH7125208.1"/>
    </source>
</evidence>
<evidence type="ECO:0000256" key="1">
    <source>
        <dbReference type="ARBA" id="ARBA00005466"/>
    </source>
</evidence>
<proteinExistence type="inferred from homology"/>
<dbReference type="GO" id="GO:0071949">
    <property type="term" value="F:FAD binding"/>
    <property type="evidence" value="ECO:0007669"/>
    <property type="project" value="InterPro"/>
</dbReference>
<comment type="similarity">
    <text evidence="1">Belongs to the oxygen-dependent FAD-linked oxidoreductase family.</text>
</comment>
<dbReference type="InterPro" id="IPR050432">
    <property type="entry name" value="FAD-linked_Oxidoreductases_BP"/>
</dbReference>
<organism evidence="4 5">
    <name type="scientific">Dendryphion nanum</name>
    <dbReference type="NCBI Taxonomy" id="256645"/>
    <lineage>
        <taxon>Eukaryota</taxon>
        <taxon>Fungi</taxon>
        <taxon>Dikarya</taxon>
        <taxon>Ascomycota</taxon>
        <taxon>Pezizomycotina</taxon>
        <taxon>Dothideomycetes</taxon>
        <taxon>Pleosporomycetidae</taxon>
        <taxon>Pleosporales</taxon>
        <taxon>Torulaceae</taxon>
        <taxon>Dendryphion</taxon>
    </lineage>
</organism>
<dbReference type="PANTHER" id="PTHR13878:SF91">
    <property type="entry name" value="FAD BINDING DOMAIN PROTEIN (AFU_ORTHOLOGUE AFUA_6G12070)-RELATED"/>
    <property type="match status" value="1"/>
</dbReference>
<dbReference type="InterPro" id="IPR036318">
    <property type="entry name" value="FAD-bd_PCMH-like_sf"/>
</dbReference>
<keyword evidence="2" id="KW-0560">Oxidoreductase</keyword>
<dbReference type="GO" id="GO:0016491">
    <property type="term" value="F:oxidoreductase activity"/>
    <property type="evidence" value="ECO:0007669"/>
    <property type="project" value="UniProtKB-KW"/>
</dbReference>
<sequence>MKLQSLISSLFFFNNSSVTARARCTSADPCWPSPHEWSKFNASINGNLIASRPSAAVCHGTEYNSALCENAGVNWVSSDWRTGQPGAYSAILWELGRDQCFINSTVSAPCGQGLVAKYTVNASSIEDVQKAVKWADRKNLFLVIKNTGHDHLGRSSGEGAFAIWTHHLKGRKWHDDFVPQGAPGGVTGVKAVTLNAGEQWLDVYRDADKQGQIIVGGHARTVGAAGGWATGGGHSAWSHFYGLGADNIWETRIVAADGETKVLNQYTDVDHFWAIRGGAGNSWGVITSITYKTHPVPTHIKVVFAQYTTNYSTARRQTLGRIFRALPEITDAGYTGYGTLGSPIGIILLQPNGTNTTAERVTTILKNIGDEAKVDTMAAGMDFPTWIDYVNVFLQDPNVATNVVDPSRLLTPDVLLNKTEKLLGVIDDFPDFHPGFNFIGKVDSRNRDQTAVHSVWKTSRAIFSMGTDWKDDAPESEKRTKRLRMVDVSRRLAEIVGEGGGTYVNEANPYEPDWKQAFWGEKYSRLERINRRIDSKGIFVCNRCVGGDLVYKP</sequence>
<keyword evidence="5" id="KW-1185">Reference proteome</keyword>
<accession>A0A9P9IK54</accession>
<evidence type="ECO:0000259" key="3">
    <source>
        <dbReference type="PROSITE" id="PS51387"/>
    </source>
</evidence>
<dbReference type="InterPro" id="IPR016166">
    <property type="entry name" value="FAD-bd_PCMH"/>
</dbReference>
<dbReference type="InterPro" id="IPR016169">
    <property type="entry name" value="FAD-bd_PCMH_sub2"/>
</dbReference>
<dbReference type="InterPro" id="IPR012951">
    <property type="entry name" value="BBE"/>
</dbReference>
<evidence type="ECO:0000256" key="2">
    <source>
        <dbReference type="ARBA" id="ARBA00023002"/>
    </source>
</evidence>
<dbReference type="EMBL" id="JAGMWT010000007">
    <property type="protein sequence ID" value="KAH7125208.1"/>
    <property type="molecule type" value="Genomic_DNA"/>
</dbReference>
<dbReference type="InterPro" id="IPR006094">
    <property type="entry name" value="Oxid_FAD_bind_N"/>
</dbReference>
<protein>
    <submittedName>
        <fullName evidence="4">FAD binding domain protein</fullName>
    </submittedName>
</protein>
<comment type="caution">
    <text evidence="4">The sequence shown here is derived from an EMBL/GenBank/DDBJ whole genome shotgun (WGS) entry which is preliminary data.</text>
</comment>
<dbReference type="Gene3D" id="3.40.462.20">
    <property type="match status" value="1"/>
</dbReference>